<keyword evidence="3" id="KW-0325">Glycoprotein</keyword>
<dbReference type="InterPro" id="IPR013783">
    <property type="entry name" value="Ig-like_fold"/>
</dbReference>
<dbReference type="InterPro" id="IPR013098">
    <property type="entry name" value="Ig_I-set"/>
</dbReference>
<dbReference type="PANTHER" id="PTHR44337">
    <property type="entry name" value="CARCINOEMBRYONIC ANTIGEN-RELATED CELL ADHESION MOLECULE 8"/>
    <property type="match status" value="1"/>
</dbReference>
<dbReference type="Proteomes" id="UP000694558">
    <property type="component" value="Chromosome 1"/>
</dbReference>
<sequence>MNTVHLREPLAVLSAPGLCHGAGVLTVDSLRGAAGESVTFTTSVKPGAEPFLALTWSFNVTYNIITSTRADFVGQGYENRIDLDKSTGSLVLRNLTEGDSGEYELIIIPYGGEQIQGTVKLEVLTHVSNVVVTPNTTDLVEFSGSVRLSCFASGSSLSFLWLNGSSEVTAGDRVQLTDGGAALTIIHVARYDQGPYRCRVFNKFSNYTSDPVELSISYGPENISLTLHPSQEYYVEGSNISLSCSAVSRPAALFYWFLNGDQLPHTGPELRLMNIEQSHSGKYKCQAFNNKTLRYEISHMSVVTVLGATVRSPVAVLIEERSSTNLTCEASGSIGSRIWMKDGRPLHPSSRLSFSADNRTVFIQPVHFSNHGTYQCRVSNPVSTMTVAHNLTVNFGPHNISIIGPSAATPGQRVMLQCTADSVPLANFNWMFNGNETRVNNSMYIIERLGLENIGNYTCSARNMVTMLENSTMLNLRGKKNGKGCLVIHTYVKVKPLFK</sequence>
<organism evidence="6 7">
    <name type="scientific">Scophthalmus maximus</name>
    <name type="common">Turbot</name>
    <name type="synonym">Psetta maxima</name>
    <dbReference type="NCBI Taxonomy" id="52904"/>
    <lineage>
        <taxon>Eukaryota</taxon>
        <taxon>Metazoa</taxon>
        <taxon>Chordata</taxon>
        <taxon>Craniata</taxon>
        <taxon>Vertebrata</taxon>
        <taxon>Euteleostomi</taxon>
        <taxon>Actinopterygii</taxon>
        <taxon>Neopterygii</taxon>
        <taxon>Teleostei</taxon>
        <taxon>Neoteleostei</taxon>
        <taxon>Acanthomorphata</taxon>
        <taxon>Carangaria</taxon>
        <taxon>Pleuronectiformes</taxon>
        <taxon>Pleuronectoidei</taxon>
        <taxon>Scophthalmidae</taxon>
        <taxon>Scophthalmus</taxon>
    </lineage>
</organism>
<dbReference type="InterPro" id="IPR036179">
    <property type="entry name" value="Ig-like_dom_sf"/>
</dbReference>
<dbReference type="Gene3D" id="2.60.40.10">
    <property type="entry name" value="Immunoglobulins"/>
    <property type="match status" value="5"/>
</dbReference>
<evidence type="ECO:0000259" key="5">
    <source>
        <dbReference type="PROSITE" id="PS50835"/>
    </source>
</evidence>
<feature type="domain" description="Ig-like" evidence="5">
    <location>
        <begin position="220"/>
        <end position="298"/>
    </location>
</feature>
<dbReference type="GeneTree" id="ENSGT01100000263479"/>
<evidence type="ECO:0000256" key="1">
    <source>
        <dbReference type="ARBA" id="ARBA00022729"/>
    </source>
</evidence>
<evidence type="ECO:0000256" key="4">
    <source>
        <dbReference type="ARBA" id="ARBA00023319"/>
    </source>
</evidence>
<dbReference type="Pfam" id="PF07679">
    <property type="entry name" value="I-set"/>
    <property type="match status" value="1"/>
</dbReference>
<dbReference type="InterPro" id="IPR003599">
    <property type="entry name" value="Ig_sub"/>
</dbReference>
<dbReference type="InterPro" id="IPR007110">
    <property type="entry name" value="Ig-like_dom"/>
</dbReference>
<keyword evidence="1" id="KW-0732">Signal</keyword>
<keyword evidence="2" id="KW-1015">Disulfide bond</keyword>
<evidence type="ECO:0000256" key="3">
    <source>
        <dbReference type="ARBA" id="ARBA00023180"/>
    </source>
</evidence>
<evidence type="ECO:0000256" key="2">
    <source>
        <dbReference type="ARBA" id="ARBA00023157"/>
    </source>
</evidence>
<dbReference type="PROSITE" id="PS50835">
    <property type="entry name" value="IG_LIKE"/>
    <property type="match status" value="4"/>
</dbReference>
<dbReference type="Pfam" id="PF13927">
    <property type="entry name" value="Ig_3"/>
    <property type="match status" value="2"/>
</dbReference>
<feature type="domain" description="Ig-like" evidence="5">
    <location>
        <begin position="313"/>
        <end position="392"/>
    </location>
</feature>
<dbReference type="InterPro" id="IPR013151">
    <property type="entry name" value="Immunoglobulin_dom"/>
</dbReference>
<dbReference type="PANTHER" id="PTHR44337:SF16">
    <property type="entry name" value="CARCINOEMBRYONIC ANTIGEN-RELATED CELL ADHESION MOLECULE 20-LIKE-RELATED"/>
    <property type="match status" value="1"/>
</dbReference>
<dbReference type="AlphaFoldDB" id="A0A8D3A8R7"/>
<accession>A0A8D3A8R7</accession>
<keyword evidence="4" id="KW-0393">Immunoglobulin domain</keyword>
<dbReference type="InterPro" id="IPR052598">
    <property type="entry name" value="IgSF_CEA-related"/>
</dbReference>
<reference evidence="6" key="1">
    <citation type="submission" date="2023-05" db="EMBL/GenBank/DDBJ databases">
        <title>High-quality long-read genome of Scophthalmus maximus.</title>
        <authorList>
            <person name="Lien S."/>
            <person name="Martinez P."/>
        </authorList>
    </citation>
    <scope>NUCLEOTIDE SEQUENCE [LARGE SCALE GENOMIC DNA]</scope>
</reference>
<dbReference type="Ensembl" id="ENSSMAT00000014543.2">
    <property type="protein sequence ID" value="ENSSMAP00000014353.2"/>
    <property type="gene ID" value="ENSSMAG00000008795.2"/>
</dbReference>
<evidence type="ECO:0000313" key="6">
    <source>
        <dbReference type="Ensembl" id="ENSSMAP00000014353.2"/>
    </source>
</evidence>
<name>A0A8D3A8R7_SCOMX</name>
<reference evidence="6" key="2">
    <citation type="submission" date="2025-08" db="UniProtKB">
        <authorList>
            <consortium name="Ensembl"/>
        </authorList>
    </citation>
    <scope>IDENTIFICATION</scope>
</reference>
<dbReference type="SUPFAM" id="SSF48726">
    <property type="entry name" value="Immunoglobulin"/>
    <property type="match status" value="5"/>
</dbReference>
<proteinExistence type="predicted"/>
<dbReference type="InterPro" id="IPR003598">
    <property type="entry name" value="Ig_sub2"/>
</dbReference>
<feature type="domain" description="Ig-like" evidence="5">
    <location>
        <begin position="397"/>
        <end position="475"/>
    </location>
</feature>
<dbReference type="Pfam" id="PF00047">
    <property type="entry name" value="ig"/>
    <property type="match status" value="2"/>
</dbReference>
<dbReference type="SMART" id="SM00409">
    <property type="entry name" value="IG"/>
    <property type="match status" value="5"/>
</dbReference>
<protein>
    <recommendedName>
        <fullName evidence="5">Ig-like domain-containing protein</fullName>
    </recommendedName>
</protein>
<evidence type="ECO:0000313" key="7">
    <source>
        <dbReference type="Proteomes" id="UP000694558"/>
    </source>
</evidence>
<dbReference type="SMART" id="SM00408">
    <property type="entry name" value="IGc2"/>
    <property type="match status" value="4"/>
</dbReference>
<feature type="domain" description="Ig-like" evidence="5">
    <location>
        <begin position="128"/>
        <end position="215"/>
    </location>
</feature>